<feature type="domain" description="NfeD-like C-terminal" evidence="6">
    <location>
        <begin position="383"/>
        <end position="438"/>
    </location>
</feature>
<evidence type="ECO:0000256" key="4">
    <source>
        <dbReference type="ARBA" id="ARBA00023136"/>
    </source>
</evidence>
<keyword evidence="10" id="KW-1185">Reference proteome</keyword>
<evidence type="ECO:0000313" key="9">
    <source>
        <dbReference type="EMBL" id="MDN5201407.1"/>
    </source>
</evidence>
<dbReference type="InterPro" id="IPR052165">
    <property type="entry name" value="Membrane_assoc_protease"/>
</dbReference>
<dbReference type="InterPro" id="IPR012340">
    <property type="entry name" value="NA-bd_OB-fold"/>
</dbReference>
<dbReference type="Pfam" id="PF25145">
    <property type="entry name" value="NfeD1b_N"/>
    <property type="match status" value="1"/>
</dbReference>
<proteinExistence type="predicted"/>
<evidence type="ECO:0000313" key="10">
    <source>
        <dbReference type="Proteomes" id="UP001172082"/>
    </source>
</evidence>
<evidence type="ECO:0000256" key="2">
    <source>
        <dbReference type="ARBA" id="ARBA00022692"/>
    </source>
</evidence>
<dbReference type="Pfam" id="PF24961">
    <property type="entry name" value="NfeD_membrane"/>
    <property type="match status" value="1"/>
</dbReference>
<dbReference type="Gene3D" id="3.90.226.10">
    <property type="entry name" value="2-enoyl-CoA Hydratase, Chain A, domain 1"/>
    <property type="match status" value="1"/>
</dbReference>
<dbReference type="PANTHER" id="PTHR33507:SF3">
    <property type="entry name" value="INNER MEMBRANE PROTEIN YBBJ"/>
    <property type="match status" value="1"/>
</dbReference>
<feature type="transmembrane region" description="Helical" evidence="5">
    <location>
        <begin position="219"/>
        <end position="239"/>
    </location>
</feature>
<gene>
    <name evidence="9" type="ORF">QQ008_08545</name>
</gene>
<dbReference type="SUPFAM" id="SSF52096">
    <property type="entry name" value="ClpP/crotonase"/>
    <property type="match status" value="1"/>
</dbReference>
<comment type="subcellular location">
    <subcellularLocation>
        <location evidence="1">Membrane</location>
        <topology evidence="1">Multi-pass membrane protein</topology>
    </subcellularLocation>
</comment>
<feature type="transmembrane region" description="Helical" evidence="5">
    <location>
        <begin position="245"/>
        <end position="266"/>
    </location>
</feature>
<dbReference type="Proteomes" id="UP001172082">
    <property type="component" value="Unassembled WGS sequence"/>
</dbReference>
<feature type="transmembrane region" description="Helical" evidence="5">
    <location>
        <begin position="330"/>
        <end position="353"/>
    </location>
</feature>
<evidence type="ECO:0000256" key="5">
    <source>
        <dbReference type="SAM" id="Phobius"/>
    </source>
</evidence>
<dbReference type="InterPro" id="IPR056739">
    <property type="entry name" value="NfeD_membrane"/>
</dbReference>
<sequence length="439" mass="47920">MAFFSRSITLAQTPESDTVDKVLLMHIQQTIDPRINRYVNLGLKEADNEEVDYIVIEMDTYGGALTDADDIRTMLLNYEKPIFVFINKDAASAGALISIACDSIYMAPGSSIGAATVVTQDGQAAPDKYQSYMRSIMRSTAEAKGRDPQIAEAMVDENLEVPGISEEGQVITFSTSEAIEHGFCEAEVNSIEDVLDLNNIKNYEIIEFKLGATEKIISFFLNPFISGILILIIIGGIYFELQTPGVGFPLIASIVAMALYFTPYYLNGLAENWEIAIFFVGIALIILEIFVIPGFGVAGISGIICTVGSLVLAMLNNDIFDFSFVRPGEIFLALTTTLAGFSGAFIVMFIGGVKLTQTRAFKRIALQDTQDSSEGFTSNFKEEAFTGKTGIAYTVLRPSGKIMIGEEIYDAYTRGNYINKGEKVIVISDEGTSLKVKKA</sequence>
<dbReference type="InterPro" id="IPR002810">
    <property type="entry name" value="NfeD-like_C"/>
</dbReference>
<feature type="transmembrane region" description="Helical" evidence="5">
    <location>
        <begin position="278"/>
        <end position="310"/>
    </location>
</feature>
<dbReference type="EMBL" id="JAUJEA010000002">
    <property type="protein sequence ID" value="MDN5201407.1"/>
    <property type="molecule type" value="Genomic_DNA"/>
</dbReference>
<dbReference type="InterPro" id="IPR029045">
    <property type="entry name" value="ClpP/crotonase-like_dom_sf"/>
</dbReference>
<dbReference type="PANTHER" id="PTHR33507">
    <property type="entry name" value="INNER MEMBRANE PROTEIN YBBJ"/>
    <property type="match status" value="1"/>
</dbReference>
<evidence type="ECO:0000256" key="1">
    <source>
        <dbReference type="ARBA" id="ARBA00004141"/>
    </source>
</evidence>
<evidence type="ECO:0000259" key="7">
    <source>
        <dbReference type="Pfam" id="PF24961"/>
    </source>
</evidence>
<keyword evidence="4 5" id="KW-0472">Membrane</keyword>
<dbReference type="SUPFAM" id="SSF141322">
    <property type="entry name" value="NfeD domain-like"/>
    <property type="match status" value="1"/>
</dbReference>
<comment type="caution">
    <text evidence="9">The sequence shown here is derived from an EMBL/GenBank/DDBJ whole genome shotgun (WGS) entry which is preliminary data.</text>
</comment>
<dbReference type="Gene3D" id="2.40.50.140">
    <property type="entry name" value="Nucleic acid-binding proteins"/>
    <property type="match status" value="1"/>
</dbReference>
<evidence type="ECO:0000259" key="6">
    <source>
        <dbReference type="Pfam" id="PF01957"/>
    </source>
</evidence>
<keyword evidence="2 5" id="KW-0812">Transmembrane</keyword>
<dbReference type="Pfam" id="PF01957">
    <property type="entry name" value="NfeD"/>
    <property type="match status" value="1"/>
</dbReference>
<evidence type="ECO:0000256" key="3">
    <source>
        <dbReference type="ARBA" id="ARBA00022989"/>
    </source>
</evidence>
<protein>
    <submittedName>
        <fullName evidence="9">NfeD family protein</fullName>
    </submittedName>
</protein>
<dbReference type="CDD" id="cd07021">
    <property type="entry name" value="Clp_protease_NfeD_like"/>
    <property type="match status" value="1"/>
</dbReference>
<dbReference type="InterPro" id="IPR056738">
    <property type="entry name" value="NfeD1b_N"/>
</dbReference>
<evidence type="ECO:0000259" key="8">
    <source>
        <dbReference type="Pfam" id="PF25145"/>
    </source>
</evidence>
<reference evidence="9" key="1">
    <citation type="submission" date="2023-06" db="EMBL/GenBank/DDBJ databases">
        <title>Genomic of Parafulvivirga corallium.</title>
        <authorList>
            <person name="Wang G."/>
        </authorList>
    </citation>
    <scope>NUCLEOTIDE SEQUENCE</scope>
    <source>
        <strain evidence="9">BMA10</strain>
    </source>
</reference>
<name>A0ABT8KMZ6_9BACT</name>
<keyword evidence="3 5" id="KW-1133">Transmembrane helix</keyword>
<feature type="domain" description="NfeD1b N-terminal" evidence="8">
    <location>
        <begin position="22"/>
        <end position="206"/>
    </location>
</feature>
<organism evidence="9 10">
    <name type="scientific">Splendidivirga corallicola</name>
    <dbReference type="NCBI Taxonomy" id="3051826"/>
    <lineage>
        <taxon>Bacteria</taxon>
        <taxon>Pseudomonadati</taxon>
        <taxon>Bacteroidota</taxon>
        <taxon>Cytophagia</taxon>
        <taxon>Cytophagales</taxon>
        <taxon>Splendidivirgaceae</taxon>
        <taxon>Splendidivirga</taxon>
    </lineage>
</organism>
<accession>A0ABT8KMZ6</accession>
<feature type="domain" description="NfeD integral membrane" evidence="7">
    <location>
        <begin position="225"/>
        <end position="346"/>
    </location>
</feature>